<comment type="caution">
    <text evidence="2">The sequence shown here is derived from an EMBL/GenBank/DDBJ whole genome shotgun (WGS) entry which is preliminary data.</text>
</comment>
<dbReference type="RefSeq" id="WP_257450685.1">
    <property type="nucleotide sequence ID" value="NZ_JANIPJ010000020.1"/>
</dbReference>
<sequence length="179" mass="20762">MFPIRQANVEDLPFIIRIDLEDEGTTASMAGNKSAEELDEHRKSMASFLASAEKGAFLCDAPFSHHPIGLMMFRIRNRDLVPEYSILRQIDRSLFPDQGQLVEVFRLWVDRNYRKRGIATLLKRRLEQEAKRRGVPVIYSYTEAANIAVIQMNQKLEYNEVWRGPIWDGVVRVAFVKHL</sequence>
<organism evidence="2 3">
    <name type="scientific">Paenibacillus soyae</name>
    <dbReference type="NCBI Taxonomy" id="2969249"/>
    <lineage>
        <taxon>Bacteria</taxon>
        <taxon>Bacillati</taxon>
        <taxon>Bacillota</taxon>
        <taxon>Bacilli</taxon>
        <taxon>Bacillales</taxon>
        <taxon>Paenibacillaceae</taxon>
        <taxon>Paenibacillus</taxon>
    </lineage>
</organism>
<name>A0A9X2MVT9_9BACL</name>
<dbReference type="Gene3D" id="3.40.630.30">
    <property type="match status" value="1"/>
</dbReference>
<dbReference type="Proteomes" id="UP001141950">
    <property type="component" value="Unassembled WGS sequence"/>
</dbReference>
<protein>
    <submittedName>
        <fullName evidence="2">GNAT family N-acetyltransferase</fullName>
    </submittedName>
</protein>
<proteinExistence type="predicted"/>
<dbReference type="CDD" id="cd04301">
    <property type="entry name" value="NAT_SF"/>
    <property type="match status" value="1"/>
</dbReference>
<dbReference type="InterPro" id="IPR000182">
    <property type="entry name" value="GNAT_dom"/>
</dbReference>
<dbReference type="SUPFAM" id="SSF55729">
    <property type="entry name" value="Acyl-CoA N-acyltransferases (Nat)"/>
    <property type="match status" value="1"/>
</dbReference>
<evidence type="ECO:0000313" key="2">
    <source>
        <dbReference type="EMBL" id="MCR2806823.1"/>
    </source>
</evidence>
<dbReference type="PROSITE" id="PS51186">
    <property type="entry name" value="GNAT"/>
    <property type="match status" value="1"/>
</dbReference>
<accession>A0A9X2MVT9</accession>
<evidence type="ECO:0000259" key="1">
    <source>
        <dbReference type="PROSITE" id="PS51186"/>
    </source>
</evidence>
<dbReference type="EMBL" id="JANIPJ010000020">
    <property type="protein sequence ID" value="MCR2806823.1"/>
    <property type="molecule type" value="Genomic_DNA"/>
</dbReference>
<dbReference type="AlphaFoldDB" id="A0A9X2MVT9"/>
<dbReference type="GO" id="GO:0016747">
    <property type="term" value="F:acyltransferase activity, transferring groups other than amino-acyl groups"/>
    <property type="evidence" value="ECO:0007669"/>
    <property type="project" value="InterPro"/>
</dbReference>
<dbReference type="InterPro" id="IPR016181">
    <property type="entry name" value="Acyl_CoA_acyltransferase"/>
</dbReference>
<gene>
    <name evidence="2" type="ORF">NQZ67_23345</name>
</gene>
<keyword evidence="3" id="KW-1185">Reference proteome</keyword>
<dbReference type="Pfam" id="PF00583">
    <property type="entry name" value="Acetyltransf_1"/>
    <property type="match status" value="1"/>
</dbReference>
<reference evidence="2" key="1">
    <citation type="submission" date="2022-08" db="EMBL/GenBank/DDBJ databases">
        <title>The genomic sequence of strain Paenibacillus sp. SCIV0701.</title>
        <authorList>
            <person name="Zhao H."/>
        </authorList>
    </citation>
    <scope>NUCLEOTIDE SEQUENCE</scope>
    <source>
        <strain evidence="2">SCIV0701</strain>
    </source>
</reference>
<feature type="domain" description="N-acetyltransferase" evidence="1">
    <location>
        <begin position="2"/>
        <end position="179"/>
    </location>
</feature>
<evidence type="ECO:0000313" key="3">
    <source>
        <dbReference type="Proteomes" id="UP001141950"/>
    </source>
</evidence>